<feature type="compositionally biased region" description="Polar residues" evidence="1">
    <location>
        <begin position="102"/>
        <end position="111"/>
    </location>
</feature>
<protein>
    <submittedName>
        <fullName evidence="3">Uncharacterized protein</fullName>
    </submittedName>
</protein>
<keyword evidence="2" id="KW-1133">Transmembrane helix</keyword>
<evidence type="ECO:0000313" key="3">
    <source>
        <dbReference type="EMBL" id="CAI5454906.1"/>
    </source>
</evidence>
<name>A0A9P1J1M4_9PELO</name>
<reference evidence="3" key="1">
    <citation type="submission" date="2022-11" db="EMBL/GenBank/DDBJ databases">
        <authorList>
            <person name="Kikuchi T."/>
        </authorList>
    </citation>
    <scope>NUCLEOTIDE SEQUENCE</scope>
    <source>
        <strain evidence="3">PS1010</strain>
    </source>
</reference>
<dbReference type="AlphaFoldDB" id="A0A9P1J1M4"/>
<keyword evidence="2" id="KW-0472">Membrane</keyword>
<feature type="region of interest" description="Disordered" evidence="1">
    <location>
        <begin position="55"/>
        <end position="111"/>
    </location>
</feature>
<evidence type="ECO:0000256" key="1">
    <source>
        <dbReference type="SAM" id="MobiDB-lite"/>
    </source>
</evidence>
<feature type="transmembrane region" description="Helical" evidence="2">
    <location>
        <begin position="27"/>
        <end position="48"/>
    </location>
</feature>
<feature type="compositionally biased region" description="Basic and acidic residues" evidence="1">
    <location>
        <begin position="83"/>
        <end position="101"/>
    </location>
</feature>
<evidence type="ECO:0000256" key="2">
    <source>
        <dbReference type="SAM" id="Phobius"/>
    </source>
</evidence>
<keyword evidence="2" id="KW-0812">Transmembrane</keyword>
<accession>A0A9P1J1M4</accession>
<gene>
    <name evidence="3" type="ORF">CAMP_LOCUS17543</name>
</gene>
<feature type="transmembrane region" description="Helical" evidence="2">
    <location>
        <begin position="6"/>
        <end position="22"/>
    </location>
</feature>
<organism evidence="3 4">
    <name type="scientific">Caenorhabditis angaria</name>
    <dbReference type="NCBI Taxonomy" id="860376"/>
    <lineage>
        <taxon>Eukaryota</taxon>
        <taxon>Metazoa</taxon>
        <taxon>Ecdysozoa</taxon>
        <taxon>Nematoda</taxon>
        <taxon>Chromadorea</taxon>
        <taxon>Rhabditida</taxon>
        <taxon>Rhabditina</taxon>
        <taxon>Rhabditomorpha</taxon>
        <taxon>Rhabditoidea</taxon>
        <taxon>Rhabditidae</taxon>
        <taxon>Peloderinae</taxon>
        <taxon>Caenorhabditis</taxon>
    </lineage>
</organism>
<dbReference type="Proteomes" id="UP001152747">
    <property type="component" value="Unassembled WGS sequence"/>
</dbReference>
<keyword evidence="4" id="KW-1185">Reference proteome</keyword>
<comment type="caution">
    <text evidence="3">The sequence shown here is derived from an EMBL/GenBank/DDBJ whole genome shotgun (WGS) entry which is preliminary data.</text>
</comment>
<feature type="compositionally biased region" description="Acidic residues" evidence="1">
    <location>
        <begin position="70"/>
        <end position="82"/>
    </location>
</feature>
<sequence length="111" mass="12630">MICVPILINVVILTVVTILIFNTHNSIALTVCYLILGVFFIIFVKTIFELCRSPFELPADPTPRRRNDQQDLEENREEEAIEMAERGGANKDEEIEQDKAPETNQQPEEAA</sequence>
<proteinExistence type="predicted"/>
<dbReference type="EMBL" id="CANHGI010000006">
    <property type="protein sequence ID" value="CAI5454906.1"/>
    <property type="molecule type" value="Genomic_DNA"/>
</dbReference>
<evidence type="ECO:0000313" key="4">
    <source>
        <dbReference type="Proteomes" id="UP001152747"/>
    </source>
</evidence>